<evidence type="ECO:0008006" key="3">
    <source>
        <dbReference type="Google" id="ProtNLM"/>
    </source>
</evidence>
<dbReference type="Proteomes" id="UP000289455">
    <property type="component" value="Unassembled WGS sequence"/>
</dbReference>
<evidence type="ECO:0000313" key="2">
    <source>
        <dbReference type="Proteomes" id="UP000289455"/>
    </source>
</evidence>
<dbReference type="RefSeq" id="WP_129026535.1">
    <property type="nucleotide sequence ID" value="NZ_SDHY01000002.1"/>
</dbReference>
<sequence length="164" mass="18439">MYVALPELPNHSRVWIYQASRAMNEEELDFVQMYLKQAVQDWNAHGVSLLASFEIKYKQIIMIAVDEQLHAASGCSIDASTTWFKDLAVRLGIDFFDRSVALAEGDHLRLLPLLGVKQAVAEGTIHPDSSIAVPQVKDLGEYRSNWPISAKNSWLSKYFVATTI</sequence>
<protein>
    <recommendedName>
        <fullName evidence="3">ABC transporter ATPase</fullName>
    </recommendedName>
</protein>
<dbReference type="AlphaFoldDB" id="A0A4Q1C1A1"/>
<organism evidence="1 2">
    <name type="scientific">Aquirufa rosea</name>
    <dbReference type="NCBI Taxonomy" id="2509241"/>
    <lineage>
        <taxon>Bacteria</taxon>
        <taxon>Pseudomonadati</taxon>
        <taxon>Bacteroidota</taxon>
        <taxon>Cytophagia</taxon>
        <taxon>Cytophagales</taxon>
        <taxon>Flectobacillaceae</taxon>
        <taxon>Aquirufa</taxon>
    </lineage>
</organism>
<keyword evidence="2" id="KW-1185">Reference proteome</keyword>
<proteinExistence type="predicted"/>
<dbReference type="OrthoDB" id="978691at2"/>
<dbReference type="EMBL" id="SDHY01000002">
    <property type="protein sequence ID" value="RXK50925.1"/>
    <property type="molecule type" value="Genomic_DNA"/>
</dbReference>
<comment type="caution">
    <text evidence="1">The sequence shown here is derived from an EMBL/GenBank/DDBJ whole genome shotgun (WGS) entry which is preliminary data.</text>
</comment>
<evidence type="ECO:0000313" key="1">
    <source>
        <dbReference type="EMBL" id="RXK50925.1"/>
    </source>
</evidence>
<name>A0A4Q1C1A1_9BACT</name>
<gene>
    <name evidence="1" type="ORF">ESB04_04535</name>
</gene>
<accession>A0A4Q1C1A1</accession>
<reference evidence="1 2" key="1">
    <citation type="submission" date="2019-01" db="EMBL/GenBank/DDBJ databases">
        <title>Cytophagaceae bacterium strain CAR-16.</title>
        <authorList>
            <person name="Chen W.-M."/>
        </authorList>
    </citation>
    <scope>NUCLEOTIDE SEQUENCE [LARGE SCALE GENOMIC DNA]</scope>
    <source>
        <strain evidence="1 2">CAR-16</strain>
    </source>
</reference>